<dbReference type="GO" id="GO:0003700">
    <property type="term" value="F:DNA-binding transcription factor activity"/>
    <property type="evidence" value="ECO:0007669"/>
    <property type="project" value="InterPro"/>
</dbReference>
<keyword evidence="2" id="KW-0805">Transcription regulation</keyword>
<organism evidence="10 11">
    <name type="scientific">Rhynchospora pubera</name>
    <dbReference type="NCBI Taxonomy" id="906938"/>
    <lineage>
        <taxon>Eukaryota</taxon>
        <taxon>Viridiplantae</taxon>
        <taxon>Streptophyta</taxon>
        <taxon>Embryophyta</taxon>
        <taxon>Tracheophyta</taxon>
        <taxon>Spermatophyta</taxon>
        <taxon>Magnoliopsida</taxon>
        <taxon>Liliopsida</taxon>
        <taxon>Poales</taxon>
        <taxon>Cyperaceae</taxon>
        <taxon>Cyperoideae</taxon>
        <taxon>Rhynchosporeae</taxon>
        <taxon>Rhynchospora</taxon>
    </lineage>
</organism>
<evidence type="ECO:0000256" key="2">
    <source>
        <dbReference type="ARBA" id="ARBA00023015"/>
    </source>
</evidence>
<dbReference type="SMART" id="SM00380">
    <property type="entry name" value="AP2"/>
    <property type="match status" value="1"/>
</dbReference>
<evidence type="ECO:0000313" key="10">
    <source>
        <dbReference type="EMBL" id="KAJ4784591.1"/>
    </source>
</evidence>
<proteinExistence type="inferred from homology"/>
<dbReference type="InterPro" id="IPR016177">
    <property type="entry name" value="DNA-bd_dom_sf"/>
</dbReference>
<comment type="similarity">
    <text evidence="7">Belongs to the AP2/ERF transcription factor family. ERF subfamily.</text>
</comment>
<dbReference type="InterPro" id="IPR001471">
    <property type="entry name" value="AP2/ERF_dom"/>
</dbReference>
<dbReference type="InterPro" id="IPR051032">
    <property type="entry name" value="AP2/ERF_TF_ERF_subfamily"/>
</dbReference>
<dbReference type="FunFam" id="3.30.730.10:FF:000001">
    <property type="entry name" value="Ethylene-responsive transcription factor 2"/>
    <property type="match status" value="1"/>
</dbReference>
<dbReference type="PROSITE" id="PS51032">
    <property type="entry name" value="AP2_ERF"/>
    <property type="match status" value="1"/>
</dbReference>
<evidence type="ECO:0000256" key="5">
    <source>
        <dbReference type="ARBA" id="ARBA00023163"/>
    </source>
</evidence>
<dbReference type="AlphaFoldDB" id="A0AAV8F0E2"/>
<feature type="region of interest" description="Disordered" evidence="8">
    <location>
        <begin position="1"/>
        <end position="80"/>
    </location>
</feature>
<dbReference type="PANTHER" id="PTHR31985:SF292">
    <property type="entry name" value="AP2_ERF DOMAIN-CONTAINING PROTEIN"/>
    <property type="match status" value="1"/>
</dbReference>
<evidence type="ECO:0000256" key="8">
    <source>
        <dbReference type="SAM" id="MobiDB-lite"/>
    </source>
</evidence>
<feature type="domain" description="AP2/ERF" evidence="9">
    <location>
        <begin position="79"/>
        <end position="136"/>
    </location>
</feature>
<evidence type="ECO:0000256" key="3">
    <source>
        <dbReference type="ARBA" id="ARBA00023125"/>
    </source>
</evidence>
<dbReference type="InterPro" id="IPR036955">
    <property type="entry name" value="AP2/ERF_dom_sf"/>
</dbReference>
<dbReference type="PRINTS" id="PR00367">
    <property type="entry name" value="ETHRSPELEMNT"/>
</dbReference>
<keyword evidence="6" id="KW-0539">Nucleus</keyword>
<feature type="compositionally biased region" description="Polar residues" evidence="8">
    <location>
        <begin position="174"/>
        <end position="203"/>
    </location>
</feature>
<evidence type="ECO:0000256" key="6">
    <source>
        <dbReference type="ARBA" id="ARBA00023242"/>
    </source>
</evidence>
<dbReference type="EMBL" id="JAMFTS010000002">
    <property type="protein sequence ID" value="KAJ4784591.1"/>
    <property type="molecule type" value="Genomic_DNA"/>
</dbReference>
<comment type="caution">
    <text evidence="10">The sequence shown here is derived from an EMBL/GenBank/DDBJ whole genome shotgun (WGS) entry which is preliminary data.</text>
</comment>
<keyword evidence="11" id="KW-1185">Reference proteome</keyword>
<dbReference type="CDD" id="cd00018">
    <property type="entry name" value="AP2"/>
    <property type="match status" value="1"/>
</dbReference>
<dbReference type="Gene3D" id="3.30.730.10">
    <property type="entry name" value="AP2/ERF domain"/>
    <property type="match status" value="1"/>
</dbReference>
<dbReference type="Pfam" id="PF00847">
    <property type="entry name" value="AP2"/>
    <property type="match status" value="1"/>
</dbReference>
<dbReference type="Proteomes" id="UP001140206">
    <property type="component" value="Chromosome 2"/>
</dbReference>
<feature type="compositionally biased region" description="Low complexity" evidence="8">
    <location>
        <begin position="21"/>
        <end position="55"/>
    </location>
</feature>
<dbReference type="SUPFAM" id="SSF54171">
    <property type="entry name" value="DNA-binding domain"/>
    <property type="match status" value="1"/>
</dbReference>
<evidence type="ECO:0000256" key="4">
    <source>
        <dbReference type="ARBA" id="ARBA00023159"/>
    </source>
</evidence>
<keyword evidence="5" id="KW-0804">Transcription</keyword>
<name>A0AAV8F0E2_9POAL</name>
<comment type="subcellular location">
    <subcellularLocation>
        <location evidence="1">Nucleus</location>
    </subcellularLocation>
</comment>
<evidence type="ECO:0000313" key="11">
    <source>
        <dbReference type="Proteomes" id="UP001140206"/>
    </source>
</evidence>
<reference evidence="10" key="1">
    <citation type="submission" date="2022-08" db="EMBL/GenBank/DDBJ databases">
        <authorList>
            <person name="Marques A."/>
        </authorList>
    </citation>
    <scope>NUCLEOTIDE SEQUENCE</scope>
    <source>
        <strain evidence="10">RhyPub2mFocal</strain>
        <tissue evidence="10">Leaves</tissue>
    </source>
</reference>
<dbReference type="GO" id="GO:0005634">
    <property type="term" value="C:nucleus"/>
    <property type="evidence" value="ECO:0007669"/>
    <property type="project" value="UniProtKB-SubCell"/>
</dbReference>
<feature type="compositionally biased region" description="Basic and acidic residues" evidence="8">
    <location>
        <begin position="65"/>
        <end position="77"/>
    </location>
</feature>
<feature type="region of interest" description="Disordered" evidence="8">
    <location>
        <begin position="170"/>
        <end position="205"/>
    </location>
</feature>
<accession>A0AAV8F0E2</accession>
<evidence type="ECO:0000259" key="9">
    <source>
        <dbReference type="PROSITE" id="PS51032"/>
    </source>
</evidence>
<evidence type="ECO:0000256" key="7">
    <source>
        <dbReference type="ARBA" id="ARBA00024343"/>
    </source>
</evidence>
<dbReference type="GO" id="GO:0003677">
    <property type="term" value="F:DNA binding"/>
    <property type="evidence" value="ECO:0007669"/>
    <property type="project" value="UniProtKB-KW"/>
</dbReference>
<keyword evidence="4" id="KW-0010">Activator</keyword>
<protein>
    <submittedName>
        <fullName evidence="10">Integrase-type DNA-binding superfamily protein</fullName>
    </submittedName>
</protein>
<evidence type="ECO:0000256" key="1">
    <source>
        <dbReference type="ARBA" id="ARBA00004123"/>
    </source>
</evidence>
<dbReference type="PANTHER" id="PTHR31985">
    <property type="entry name" value="ETHYLENE-RESPONSIVE TRANSCRIPTION FACTOR ERF042-RELATED"/>
    <property type="match status" value="1"/>
</dbReference>
<gene>
    <name evidence="10" type="ORF">LUZ62_035837</name>
</gene>
<keyword evidence="3 10" id="KW-0238">DNA-binding</keyword>
<sequence>MQPLDILSLSDPLRLPMEEPTTPTTSSSNSSSNSNSNSNSSSTSSSNASTKSTLSLKENGSNTDNPKKRQRSSEGKHAVYRGVRMRSWGKWVSEIREPRKKSRIWLGTYSDPEMAARAHDVAALAIKGPNAHLNFPSLAPMLPKPASTCPKDVQVAAAQAAAPEFMEPIHEKSSTTSSAGHRDGNSSSSSAGHRDGNSSSSSAGHEDELFNLPDILLDLRDGLGFRFGFGMSEAISTWASNEEIQYQFEEPLLWEY</sequence>